<evidence type="ECO:0000313" key="3">
    <source>
        <dbReference type="EMBL" id="PMB97421.1"/>
    </source>
</evidence>
<dbReference type="Pfam" id="PF12804">
    <property type="entry name" value="NTP_transf_3"/>
    <property type="match status" value="1"/>
</dbReference>
<sequence length="196" mass="19804">MDTAAIILTGGHSRRFGGRHTPGIEIAGTPVISSLLAAVEATGVGEIVVCGSAAGIDASVRARVQVVAEEPAFGGPLHGISCSLAALPAGERIILLLAGDMPAVTTSLLDRLCETAAAGCTAAAVDPSGRVQFLCAAWPEAVLRDAVAGLGSAVGLPVKALYRDREITLIPATESELIDIDTPADLDRAARATDAD</sequence>
<dbReference type="PANTHER" id="PTHR19136">
    <property type="entry name" value="MOLYBDENUM COFACTOR GUANYLYLTRANSFERASE"/>
    <property type="match status" value="1"/>
</dbReference>
<reference evidence="3 4" key="1">
    <citation type="submission" date="2017-09" db="EMBL/GenBank/DDBJ databases">
        <title>Bacterial strain isolated from the female urinary microbiota.</title>
        <authorList>
            <person name="Thomas-White K."/>
            <person name="Kumar N."/>
            <person name="Forster S."/>
            <person name="Putonti C."/>
            <person name="Lawley T."/>
            <person name="Wolfe A.J."/>
        </authorList>
    </citation>
    <scope>NUCLEOTIDE SEQUENCE [LARGE SCALE GENOMIC DNA]</scope>
    <source>
        <strain evidence="3 4">UMB0680</strain>
    </source>
</reference>
<dbReference type="OrthoDB" id="4408226at2"/>
<dbReference type="SUPFAM" id="SSF53448">
    <property type="entry name" value="Nucleotide-diphospho-sugar transferases"/>
    <property type="match status" value="1"/>
</dbReference>
<keyword evidence="4" id="KW-1185">Reference proteome</keyword>
<dbReference type="Proteomes" id="UP000235703">
    <property type="component" value="Unassembled WGS sequence"/>
</dbReference>
<organism evidence="3 4">
    <name type="scientific">Brevibacterium luteolum</name>
    <dbReference type="NCBI Taxonomy" id="199591"/>
    <lineage>
        <taxon>Bacteria</taxon>
        <taxon>Bacillati</taxon>
        <taxon>Actinomycetota</taxon>
        <taxon>Actinomycetes</taxon>
        <taxon>Micrococcales</taxon>
        <taxon>Brevibacteriaceae</taxon>
        <taxon>Brevibacterium</taxon>
    </lineage>
</organism>
<evidence type="ECO:0000313" key="4">
    <source>
        <dbReference type="Proteomes" id="UP000235703"/>
    </source>
</evidence>
<dbReference type="AlphaFoldDB" id="A0A2N6PFF7"/>
<dbReference type="Gene3D" id="3.90.550.10">
    <property type="entry name" value="Spore Coat Polysaccharide Biosynthesis Protein SpsA, Chain A"/>
    <property type="match status" value="1"/>
</dbReference>
<keyword evidence="1" id="KW-0808">Transferase</keyword>
<dbReference type="EMBL" id="PNFZ01000007">
    <property type="protein sequence ID" value="PMB97421.1"/>
    <property type="molecule type" value="Genomic_DNA"/>
</dbReference>
<evidence type="ECO:0000256" key="1">
    <source>
        <dbReference type="ARBA" id="ARBA00022679"/>
    </source>
</evidence>
<proteinExistence type="predicted"/>
<protein>
    <submittedName>
        <fullName evidence="3">Molybdopterin-guanine dinucleotide biosynthesis protein A</fullName>
    </submittedName>
</protein>
<gene>
    <name evidence="3" type="ORF">CJ198_11595</name>
</gene>
<comment type="caution">
    <text evidence="3">The sequence shown here is derived from an EMBL/GenBank/DDBJ whole genome shotgun (WGS) entry which is preliminary data.</text>
</comment>
<feature type="domain" description="MobA-like NTP transferase" evidence="2">
    <location>
        <begin position="5"/>
        <end position="150"/>
    </location>
</feature>
<dbReference type="GO" id="GO:0016779">
    <property type="term" value="F:nucleotidyltransferase activity"/>
    <property type="evidence" value="ECO:0007669"/>
    <property type="project" value="UniProtKB-ARBA"/>
</dbReference>
<dbReference type="PANTHER" id="PTHR19136:SF81">
    <property type="entry name" value="MOLYBDENUM COFACTOR GUANYLYLTRANSFERASE"/>
    <property type="match status" value="1"/>
</dbReference>
<evidence type="ECO:0000259" key="2">
    <source>
        <dbReference type="Pfam" id="PF12804"/>
    </source>
</evidence>
<dbReference type="InterPro" id="IPR025877">
    <property type="entry name" value="MobA-like_NTP_Trfase"/>
</dbReference>
<dbReference type="RefSeq" id="WP_102162770.1">
    <property type="nucleotide sequence ID" value="NZ_PNFZ01000007.1"/>
</dbReference>
<dbReference type="InterPro" id="IPR029044">
    <property type="entry name" value="Nucleotide-diphossugar_trans"/>
</dbReference>
<name>A0A2N6PFF7_9MICO</name>
<accession>A0A2N6PFF7</accession>